<accession>A0A1Y6M343</accession>
<sequence>MASHYSPQLSSPSLASVELQSDNRSYVTAVRNAEQQKKQPSPSPTRLHLDDGKAVARSLHRSLQLVKWPAKERIAAAWIDSISPDIKFKSPYPVHHRANDRAGVPGWWPSTDECRFVKILHLGSREVEALCLYLLRLRPSPADLKAWNYTAIKPNETCAEQGWTAYLRGLIKEELFANLPGNSRESAEQRQRNLDRMFELASMEEACHRKRDRATIACHDNSGKLTRTLLPAVKESSACAESSSTAPPISACLSSQKRRRSDSASGADGRVKQRKRRSTAQPRTPASSNTKRQTTKLSRRPVEYSNASSPEFDEPTTVTAMSTAALQEFCKNAIRSGKMIHVPETHLAQHNSSDGDLGGVAPQQQPQSEKSPWSDDALRLPMYHHHAPTSSPSFPGNIEQFHPFPGNDNPKASCEQQGNTWPIFTVVPELAYTQHAQHAQRARQLQQLPNSPSTAIPANSGMLYLQPNISAMPYPTYGSGVPPSMSAQTNLTGRAHISPNVDAIPDSTGIPSYYGSGVDFLQHPFQLSQFGQNDFTRYRPIAPKSTSLEAPI</sequence>
<organism evidence="2 3">
    <name type="scientific">Zymoseptoria tritici ST99CH_1A5</name>
    <dbReference type="NCBI Taxonomy" id="1276529"/>
    <lineage>
        <taxon>Eukaryota</taxon>
        <taxon>Fungi</taxon>
        <taxon>Dikarya</taxon>
        <taxon>Ascomycota</taxon>
        <taxon>Pezizomycotina</taxon>
        <taxon>Dothideomycetes</taxon>
        <taxon>Dothideomycetidae</taxon>
        <taxon>Mycosphaerellales</taxon>
        <taxon>Mycosphaerellaceae</taxon>
        <taxon>Zymoseptoria</taxon>
    </lineage>
</organism>
<evidence type="ECO:0000313" key="2">
    <source>
        <dbReference type="EMBL" id="SMY30180.1"/>
    </source>
</evidence>
<reference evidence="2 3" key="1">
    <citation type="submission" date="2016-10" db="EMBL/GenBank/DDBJ databases">
        <authorList>
            <person name="Varghese N."/>
        </authorList>
    </citation>
    <scope>NUCLEOTIDE SEQUENCE [LARGE SCALE GENOMIC DNA]</scope>
</reference>
<dbReference type="EMBL" id="LT882690">
    <property type="protein sequence ID" value="SMY30180.1"/>
    <property type="molecule type" value="Genomic_DNA"/>
</dbReference>
<gene>
    <name evidence="2" type="ORF">ZT1A5_G11630</name>
</gene>
<feature type="region of interest" description="Disordered" evidence="1">
    <location>
        <begin position="348"/>
        <end position="416"/>
    </location>
</feature>
<feature type="compositionally biased region" description="Polar residues" evidence="1">
    <location>
        <begin position="279"/>
        <end position="292"/>
    </location>
</feature>
<evidence type="ECO:0000313" key="3">
    <source>
        <dbReference type="Proteomes" id="UP000215453"/>
    </source>
</evidence>
<feature type="compositionally biased region" description="Polar residues" evidence="1">
    <location>
        <begin position="362"/>
        <end position="371"/>
    </location>
</feature>
<feature type="region of interest" description="Disordered" evidence="1">
    <location>
        <begin position="238"/>
        <end position="316"/>
    </location>
</feature>
<feature type="region of interest" description="Disordered" evidence="1">
    <location>
        <begin position="25"/>
        <end position="49"/>
    </location>
</feature>
<protein>
    <submittedName>
        <fullName evidence="2">Uncharacterized protein</fullName>
    </submittedName>
</protein>
<dbReference type="AlphaFoldDB" id="A0A1Y6M343"/>
<dbReference type="Proteomes" id="UP000215453">
    <property type="component" value="Chromosome 15"/>
</dbReference>
<feature type="region of interest" description="Disordered" evidence="1">
    <location>
        <begin position="1"/>
        <end position="20"/>
    </location>
</feature>
<name>A0A1Y6M343_ZYMTR</name>
<evidence type="ECO:0000256" key="1">
    <source>
        <dbReference type="SAM" id="MobiDB-lite"/>
    </source>
</evidence>
<proteinExistence type="predicted"/>